<dbReference type="InterPro" id="IPR027417">
    <property type="entry name" value="P-loop_NTPase"/>
</dbReference>
<feature type="non-terminal residue" evidence="4">
    <location>
        <position position="1"/>
    </location>
</feature>
<dbReference type="PANTHER" id="PTHR11638">
    <property type="entry name" value="ATP-DEPENDENT CLP PROTEASE"/>
    <property type="match status" value="1"/>
</dbReference>
<dbReference type="Gene3D" id="1.10.8.60">
    <property type="match status" value="1"/>
</dbReference>
<evidence type="ECO:0000313" key="4">
    <source>
        <dbReference type="EMBL" id="OAD23356.1"/>
    </source>
</evidence>
<dbReference type="GO" id="GO:0006508">
    <property type="term" value="P:proteolysis"/>
    <property type="evidence" value="ECO:0007669"/>
    <property type="project" value="UniProtKB-KW"/>
</dbReference>
<name>A0A176S637_9GAMM</name>
<dbReference type="SUPFAM" id="SSF52540">
    <property type="entry name" value="P-loop containing nucleoside triphosphate hydrolases"/>
    <property type="match status" value="1"/>
</dbReference>
<dbReference type="Pfam" id="PF07724">
    <property type="entry name" value="AAA_2"/>
    <property type="match status" value="1"/>
</dbReference>
<dbReference type="Gene3D" id="3.40.50.300">
    <property type="entry name" value="P-loop containing nucleotide triphosphate hydrolases"/>
    <property type="match status" value="1"/>
</dbReference>
<keyword evidence="2 4" id="KW-0067">ATP-binding</keyword>
<dbReference type="GO" id="GO:0016887">
    <property type="term" value="F:ATP hydrolysis activity"/>
    <property type="evidence" value="ECO:0007669"/>
    <property type="project" value="InterPro"/>
</dbReference>
<evidence type="ECO:0000256" key="2">
    <source>
        <dbReference type="ARBA" id="ARBA00022840"/>
    </source>
</evidence>
<dbReference type="PATRIC" id="fig|1003181.4.peg.1192"/>
<dbReference type="InterPro" id="IPR003959">
    <property type="entry name" value="ATPase_AAA_core"/>
</dbReference>
<evidence type="ECO:0000256" key="1">
    <source>
        <dbReference type="ARBA" id="ARBA00022741"/>
    </source>
</evidence>
<organism evidence="4 5">
    <name type="scientific">Candidatus Thiomargarita nelsonii</name>
    <dbReference type="NCBI Taxonomy" id="1003181"/>
    <lineage>
        <taxon>Bacteria</taxon>
        <taxon>Pseudomonadati</taxon>
        <taxon>Pseudomonadota</taxon>
        <taxon>Gammaproteobacteria</taxon>
        <taxon>Thiotrichales</taxon>
        <taxon>Thiotrichaceae</taxon>
        <taxon>Thiomargarita</taxon>
    </lineage>
</organism>
<keyword evidence="1" id="KW-0547">Nucleotide-binding</keyword>
<dbReference type="GO" id="GO:0008233">
    <property type="term" value="F:peptidase activity"/>
    <property type="evidence" value="ECO:0007669"/>
    <property type="project" value="UniProtKB-KW"/>
</dbReference>
<keyword evidence="4" id="KW-0378">Hydrolase</keyword>
<keyword evidence="5" id="KW-1185">Reference proteome</keyword>
<dbReference type="GO" id="GO:0005524">
    <property type="term" value="F:ATP binding"/>
    <property type="evidence" value="ECO:0007669"/>
    <property type="project" value="UniProtKB-KW"/>
</dbReference>
<sequence length="171" mass="19531">NVMDEGILVDGNGRVTDFRNVILIMTSNLGARQSKRISFVKQREENEIGGAVRSFFRPEFYNRIDQVVTFQALDAAMVVEITRKELAALSEREGFQERGLNLTFTPKLVEHLAQVGFEPEYGARPLQRTIERLVVAKLAEFLLQHLEVRDVELLVDWGEMGVIVKQRTVSR</sequence>
<dbReference type="GO" id="GO:0005737">
    <property type="term" value="C:cytoplasm"/>
    <property type="evidence" value="ECO:0007669"/>
    <property type="project" value="TreeGrafter"/>
</dbReference>
<proteinExistence type="predicted"/>
<evidence type="ECO:0000313" key="5">
    <source>
        <dbReference type="Proteomes" id="UP000076962"/>
    </source>
</evidence>
<dbReference type="PANTHER" id="PTHR11638:SF18">
    <property type="entry name" value="HEAT SHOCK PROTEIN 104"/>
    <property type="match status" value="1"/>
</dbReference>
<dbReference type="SMART" id="SM01086">
    <property type="entry name" value="ClpB_D2-small"/>
    <property type="match status" value="1"/>
</dbReference>
<gene>
    <name evidence="4" type="ORF">THIOM_000814</name>
</gene>
<protein>
    <submittedName>
        <fullName evidence="4">ATP-dependent Clp protease, ATP-binding subunit clpA</fullName>
    </submittedName>
</protein>
<dbReference type="Pfam" id="PF10431">
    <property type="entry name" value="ClpB_D2-small"/>
    <property type="match status" value="1"/>
</dbReference>
<comment type="caution">
    <text evidence="4">The sequence shown here is derived from an EMBL/GenBank/DDBJ whole genome shotgun (WGS) entry which is preliminary data.</text>
</comment>
<dbReference type="AlphaFoldDB" id="A0A176S637"/>
<dbReference type="EMBL" id="LUTY01000407">
    <property type="protein sequence ID" value="OAD23356.1"/>
    <property type="molecule type" value="Genomic_DNA"/>
</dbReference>
<keyword evidence="4" id="KW-0645">Protease</keyword>
<dbReference type="InterPro" id="IPR019489">
    <property type="entry name" value="Clp_ATPase_C"/>
</dbReference>
<accession>A0A176S637</accession>
<reference evidence="4 5" key="1">
    <citation type="submission" date="2016-05" db="EMBL/GenBank/DDBJ databases">
        <title>Single-cell genome of chain-forming Candidatus Thiomargarita nelsonii and comparison to other large sulfur-oxidizing bacteria.</title>
        <authorList>
            <person name="Winkel M."/>
            <person name="Salman V."/>
            <person name="Woyke T."/>
            <person name="Schulz-Vogt H."/>
            <person name="Richter M."/>
            <person name="Flood B."/>
            <person name="Bailey J."/>
            <person name="Amann R."/>
            <person name="Mussmann M."/>
        </authorList>
    </citation>
    <scope>NUCLEOTIDE SEQUENCE [LARGE SCALE GENOMIC DNA]</scope>
    <source>
        <strain evidence="4 5">THI036</strain>
    </source>
</reference>
<evidence type="ECO:0000259" key="3">
    <source>
        <dbReference type="SMART" id="SM01086"/>
    </source>
</evidence>
<dbReference type="InterPro" id="IPR050130">
    <property type="entry name" value="ClpA_ClpB"/>
</dbReference>
<feature type="domain" description="Clp ATPase C-terminal" evidence="3">
    <location>
        <begin position="73"/>
        <end position="165"/>
    </location>
</feature>
<dbReference type="Proteomes" id="UP000076962">
    <property type="component" value="Unassembled WGS sequence"/>
</dbReference>
<dbReference type="GO" id="GO:0034605">
    <property type="term" value="P:cellular response to heat"/>
    <property type="evidence" value="ECO:0007669"/>
    <property type="project" value="TreeGrafter"/>
</dbReference>